<name>A0A6I6F3F2_9ACTN</name>
<organism evidence="2 3">
    <name type="scientific">Streptomyces ficellus</name>
    <dbReference type="NCBI Taxonomy" id="1977088"/>
    <lineage>
        <taxon>Bacteria</taxon>
        <taxon>Bacillati</taxon>
        <taxon>Actinomycetota</taxon>
        <taxon>Actinomycetes</taxon>
        <taxon>Kitasatosporales</taxon>
        <taxon>Streptomycetaceae</taxon>
        <taxon>Streptomyces</taxon>
    </lineage>
</organism>
<evidence type="ECO:0000313" key="2">
    <source>
        <dbReference type="EMBL" id="QGV78543.1"/>
    </source>
</evidence>
<gene>
    <name evidence="2" type="ORF">EIZ62_10025</name>
</gene>
<reference evidence="2 3" key="1">
    <citation type="submission" date="2018-12" db="EMBL/GenBank/DDBJ databases">
        <title>Complete genome sequence of Streptomyces ficellus NRRL8067, the producer of ficellomycin, feldamycin and nojirimycin.</title>
        <authorList>
            <person name="Zhang H."/>
            <person name="Yue R."/>
            <person name="Liu Y."/>
            <person name="Li M."/>
            <person name="Mu H."/>
            <person name="Zhang J."/>
        </authorList>
    </citation>
    <scope>NUCLEOTIDE SEQUENCE [LARGE SCALE GENOMIC DNA]</scope>
    <source>
        <strain evidence="2 3">NRRL 8067</strain>
    </source>
</reference>
<dbReference type="Pfam" id="PF07110">
    <property type="entry name" value="EthD"/>
    <property type="match status" value="2"/>
</dbReference>
<evidence type="ECO:0000313" key="3">
    <source>
        <dbReference type="Proteomes" id="UP000422572"/>
    </source>
</evidence>
<dbReference type="GO" id="GO:0016491">
    <property type="term" value="F:oxidoreductase activity"/>
    <property type="evidence" value="ECO:0007669"/>
    <property type="project" value="InterPro"/>
</dbReference>
<sequence>MIHQFILAAPKPGMTAQEFQDYWVDVHAVKYAAKIPQIRKYLVDTRVETGADLGTPALPHQGIAEIWLANGEEQLASLQTEEFLQGARLDEPNWAAFWQTIVVDTTAHEVVPAPARAEGRDRVKLTVLMKRRPGLDLAEYRERTLGPYASVVGATPGLRRYLHAHTVDGAYVFGEASFDSVEQLWFDDVDALKAALDSPYFTGEVAAARAEVADPKYVFSLAVRENWIIGPEPR</sequence>
<dbReference type="EMBL" id="CP034279">
    <property type="protein sequence ID" value="QGV78543.1"/>
    <property type="molecule type" value="Genomic_DNA"/>
</dbReference>
<dbReference type="OrthoDB" id="3535638at2"/>
<dbReference type="SUPFAM" id="SSF54909">
    <property type="entry name" value="Dimeric alpha+beta barrel"/>
    <property type="match status" value="2"/>
</dbReference>
<keyword evidence="3" id="KW-1185">Reference proteome</keyword>
<protein>
    <submittedName>
        <fullName evidence="2">Ethyl tert-butyl ether degradation protein EthD</fullName>
    </submittedName>
</protein>
<dbReference type="InterPro" id="IPR009799">
    <property type="entry name" value="EthD_dom"/>
</dbReference>
<proteinExistence type="predicted"/>
<feature type="domain" description="EthD" evidence="1">
    <location>
        <begin position="132"/>
        <end position="214"/>
    </location>
</feature>
<dbReference type="KEGG" id="sfic:EIZ62_10025"/>
<accession>A0A6I6F3F2</accession>
<dbReference type="Proteomes" id="UP000422572">
    <property type="component" value="Chromosome"/>
</dbReference>
<evidence type="ECO:0000259" key="1">
    <source>
        <dbReference type="Pfam" id="PF07110"/>
    </source>
</evidence>
<dbReference type="InterPro" id="IPR011008">
    <property type="entry name" value="Dimeric_a/b-barrel"/>
</dbReference>
<feature type="domain" description="EthD" evidence="1">
    <location>
        <begin position="11"/>
        <end position="96"/>
    </location>
</feature>
<dbReference type="Gene3D" id="3.30.70.100">
    <property type="match status" value="2"/>
</dbReference>
<dbReference type="AlphaFoldDB" id="A0A6I6F3F2"/>
<dbReference type="RefSeq" id="WP_156692341.1">
    <property type="nucleotide sequence ID" value="NZ_CP034279.1"/>
</dbReference>